<proteinExistence type="predicted"/>
<evidence type="ECO:0000256" key="2">
    <source>
        <dbReference type="SAM" id="Phobius"/>
    </source>
</evidence>
<feature type="transmembrane region" description="Helical" evidence="2">
    <location>
        <begin position="88"/>
        <end position="110"/>
    </location>
</feature>
<feature type="region of interest" description="Disordered" evidence="1">
    <location>
        <begin position="324"/>
        <end position="354"/>
    </location>
</feature>
<keyword evidence="2" id="KW-0472">Membrane</keyword>
<name>A0A1M7TZA7_9ACTN</name>
<feature type="transmembrane region" description="Helical" evidence="2">
    <location>
        <begin position="52"/>
        <end position="76"/>
    </location>
</feature>
<protein>
    <submittedName>
        <fullName evidence="3">Uncharacterized protein</fullName>
    </submittedName>
</protein>
<dbReference type="Proteomes" id="UP000184440">
    <property type="component" value="Unassembled WGS sequence"/>
</dbReference>
<feature type="transmembrane region" description="Helical" evidence="2">
    <location>
        <begin position="249"/>
        <end position="272"/>
    </location>
</feature>
<feature type="transmembrane region" description="Helical" evidence="2">
    <location>
        <begin position="169"/>
        <end position="192"/>
    </location>
</feature>
<feature type="compositionally biased region" description="Low complexity" evidence="1">
    <location>
        <begin position="324"/>
        <end position="335"/>
    </location>
</feature>
<keyword evidence="2" id="KW-0812">Transmembrane</keyword>
<feature type="transmembrane region" description="Helical" evidence="2">
    <location>
        <begin position="292"/>
        <end position="311"/>
    </location>
</feature>
<organism evidence="3 4">
    <name type="scientific">Cryptosporangium aurantiacum</name>
    <dbReference type="NCBI Taxonomy" id="134849"/>
    <lineage>
        <taxon>Bacteria</taxon>
        <taxon>Bacillati</taxon>
        <taxon>Actinomycetota</taxon>
        <taxon>Actinomycetes</taxon>
        <taxon>Cryptosporangiales</taxon>
        <taxon>Cryptosporangiaceae</taxon>
        <taxon>Cryptosporangium</taxon>
    </lineage>
</organism>
<dbReference type="AlphaFoldDB" id="A0A1M7TZA7"/>
<evidence type="ECO:0000313" key="4">
    <source>
        <dbReference type="Proteomes" id="UP000184440"/>
    </source>
</evidence>
<sequence length="354" mass="36345">MPTVSPPEAPWTVRVAVRACRAAMVGVLVQWAAFLLWVASDLLSDPSGSGSWVTLLLLTVVAAVTITPVVVPWAGVYAASGRPLGRTVLWVFGPLAILVDAALCVTDLILLTENNLSIGARIYPAAGVPGALLVLATLPVALAAWATPSARRYLAAFRRPEHAHRGRRAVTAAVVLLGVGTGLGGVAVALLVHARSAVVFPEWAFPREDPAAYLAVGAGLAAVTVLAEVVFLAGLVTTRRTRSRWFRSLTFGVGMATLALVPPGVYAIGLGVDVAAGELAGDTTRFAGTAGLVSYVSGGVLHALVVLLLALPSVSTWVARTAAAREAPQPAAGPEAETETDTDADDPEPVPSAG</sequence>
<dbReference type="EMBL" id="FRCS01000007">
    <property type="protein sequence ID" value="SHN76003.1"/>
    <property type="molecule type" value="Genomic_DNA"/>
</dbReference>
<reference evidence="3 4" key="1">
    <citation type="submission" date="2016-11" db="EMBL/GenBank/DDBJ databases">
        <authorList>
            <person name="Jaros S."/>
            <person name="Januszkiewicz K."/>
            <person name="Wedrychowicz H."/>
        </authorList>
    </citation>
    <scope>NUCLEOTIDE SEQUENCE [LARGE SCALE GENOMIC DNA]</scope>
    <source>
        <strain evidence="3 4">DSM 46144</strain>
    </source>
</reference>
<evidence type="ECO:0000256" key="1">
    <source>
        <dbReference type="SAM" id="MobiDB-lite"/>
    </source>
</evidence>
<feature type="transmembrane region" description="Helical" evidence="2">
    <location>
        <begin position="122"/>
        <end position="148"/>
    </location>
</feature>
<dbReference type="RefSeq" id="WP_073260206.1">
    <property type="nucleotide sequence ID" value="NZ_FRCS01000007.1"/>
</dbReference>
<gene>
    <name evidence="3" type="ORF">SAMN05443668_107433</name>
</gene>
<feature type="transmembrane region" description="Helical" evidence="2">
    <location>
        <begin position="22"/>
        <end position="40"/>
    </location>
</feature>
<accession>A0A1M7TZA7</accession>
<feature type="transmembrane region" description="Helical" evidence="2">
    <location>
        <begin position="212"/>
        <end position="237"/>
    </location>
</feature>
<keyword evidence="2" id="KW-1133">Transmembrane helix</keyword>
<feature type="compositionally biased region" description="Acidic residues" evidence="1">
    <location>
        <begin position="336"/>
        <end position="348"/>
    </location>
</feature>
<keyword evidence="4" id="KW-1185">Reference proteome</keyword>
<evidence type="ECO:0000313" key="3">
    <source>
        <dbReference type="EMBL" id="SHN76003.1"/>
    </source>
</evidence>